<gene>
    <name evidence="5" type="ORF">F4562_003555</name>
</gene>
<dbReference type="InterPro" id="IPR002104">
    <property type="entry name" value="Integrase_catalytic"/>
</dbReference>
<dbReference type="InterPro" id="IPR013762">
    <property type="entry name" value="Integrase-like_cat_sf"/>
</dbReference>
<evidence type="ECO:0000313" key="5">
    <source>
        <dbReference type="EMBL" id="MBB5820493.1"/>
    </source>
</evidence>
<evidence type="ECO:0000313" key="6">
    <source>
        <dbReference type="Proteomes" id="UP000540685"/>
    </source>
</evidence>
<keyword evidence="2" id="KW-0238">DNA-binding</keyword>
<dbReference type="SUPFAM" id="SSF56349">
    <property type="entry name" value="DNA breaking-rejoining enzymes"/>
    <property type="match status" value="1"/>
</dbReference>
<dbReference type="RefSeq" id="WP_184543360.1">
    <property type="nucleotide sequence ID" value="NZ_JACHMP010000001.1"/>
</dbReference>
<dbReference type="PANTHER" id="PTHR30349">
    <property type="entry name" value="PHAGE INTEGRASE-RELATED"/>
    <property type="match status" value="1"/>
</dbReference>
<evidence type="ECO:0000259" key="4">
    <source>
        <dbReference type="PROSITE" id="PS51898"/>
    </source>
</evidence>
<dbReference type="InterPro" id="IPR050090">
    <property type="entry name" value="Tyrosine_recombinase_XerCD"/>
</dbReference>
<evidence type="ECO:0000256" key="2">
    <source>
        <dbReference type="ARBA" id="ARBA00023125"/>
    </source>
</evidence>
<dbReference type="GO" id="GO:0006310">
    <property type="term" value="P:DNA recombination"/>
    <property type="evidence" value="ECO:0007669"/>
    <property type="project" value="UniProtKB-KW"/>
</dbReference>
<sequence>MYAYLAWLTTTGKAEPRQIEGYRRLYDRHVRGAILALADGTRIGPLGGLPVTEISTDLVQAWITWMGTRKYKRKGELVAYSPKTIANVHGGVISPALSWAARQKGVPIDTNPCVGVILPDRPGRPVPLEQVPTGLKIADWITIAYEVSQLAGDIVTLAMGTGLRWGEIIALRPRDIDLKRRLLTVAQVVKEDPQRRNYLAPYGKSEAAMRTIRIPESVVLMLKRRMKGLPKKTLLFSGARGGILNSSGWHQTHWSKVTVKATERDITTRATVHKMRHAHAVELLAANVSLDTVSKRLGHESIVVTSDLYSHLSPEADQRAADVVDQVMSGRRSASA</sequence>
<comment type="caution">
    <text evidence="5">The sequence shown here is derived from an EMBL/GenBank/DDBJ whole genome shotgun (WGS) entry which is preliminary data.</text>
</comment>
<dbReference type="Proteomes" id="UP000540685">
    <property type="component" value="Unassembled WGS sequence"/>
</dbReference>
<evidence type="ECO:0000256" key="3">
    <source>
        <dbReference type="ARBA" id="ARBA00023172"/>
    </source>
</evidence>
<dbReference type="Gene3D" id="1.10.443.10">
    <property type="entry name" value="Intergrase catalytic core"/>
    <property type="match status" value="1"/>
</dbReference>
<dbReference type="AlphaFoldDB" id="A0A7W9II21"/>
<dbReference type="Gene3D" id="1.10.150.130">
    <property type="match status" value="1"/>
</dbReference>
<dbReference type="GO" id="GO:0003677">
    <property type="term" value="F:DNA binding"/>
    <property type="evidence" value="ECO:0007669"/>
    <property type="project" value="UniProtKB-KW"/>
</dbReference>
<name>A0A7W9II21_9ACTN</name>
<dbReference type="GO" id="GO:0015074">
    <property type="term" value="P:DNA integration"/>
    <property type="evidence" value="ECO:0007669"/>
    <property type="project" value="InterPro"/>
</dbReference>
<dbReference type="InterPro" id="IPR010998">
    <property type="entry name" value="Integrase_recombinase_N"/>
</dbReference>
<dbReference type="EMBL" id="JACHMP010000001">
    <property type="protein sequence ID" value="MBB5820493.1"/>
    <property type="molecule type" value="Genomic_DNA"/>
</dbReference>
<protein>
    <submittedName>
        <fullName evidence="5">Integrase</fullName>
    </submittedName>
</protein>
<dbReference type="Pfam" id="PF00589">
    <property type="entry name" value="Phage_integrase"/>
    <property type="match status" value="1"/>
</dbReference>
<organism evidence="5 6">
    <name type="scientific">Streptosporangium becharense</name>
    <dbReference type="NCBI Taxonomy" id="1816182"/>
    <lineage>
        <taxon>Bacteria</taxon>
        <taxon>Bacillati</taxon>
        <taxon>Actinomycetota</taxon>
        <taxon>Actinomycetes</taxon>
        <taxon>Streptosporangiales</taxon>
        <taxon>Streptosporangiaceae</taxon>
        <taxon>Streptosporangium</taxon>
    </lineage>
</organism>
<comment type="similarity">
    <text evidence="1">Belongs to the 'phage' integrase family.</text>
</comment>
<accession>A0A7W9II21</accession>
<dbReference type="CDD" id="cd01189">
    <property type="entry name" value="INT_ICEBs1_C_like"/>
    <property type="match status" value="1"/>
</dbReference>
<dbReference type="PROSITE" id="PS51898">
    <property type="entry name" value="TYR_RECOMBINASE"/>
    <property type="match status" value="1"/>
</dbReference>
<keyword evidence="3" id="KW-0233">DNA recombination</keyword>
<feature type="domain" description="Tyr recombinase" evidence="4">
    <location>
        <begin position="121"/>
        <end position="322"/>
    </location>
</feature>
<keyword evidence="6" id="KW-1185">Reference proteome</keyword>
<dbReference type="PANTHER" id="PTHR30349:SF64">
    <property type="entry name" value="PROPHAGE INTEGRASE INTD-RELATED"/>
    <property type="match status" value="1"/>
</dbReference>
<evidence type="ECO:0000256" key="1">
    <source>
        <dbReference type="ARBA" id="ARBA00008857"/>
    </source>
</evidence>
<reference evidence="5 6" key="1">
    <citation type="submission" date="2020-08" db="EMBL/GenBank/DDBJ databases">
        <title>Sequencing the genomes of 1000 actinobacteria strains.</title>
        <authorList>
            <person name="Klenk H.-P."/>
        </authorList>
    </citation>
    <scope>NUCLEOTIDE SEQUENCE [LARGE SCALE GENOMIC DNA]</scope>
    <source>
        <strain evidence="5 6">DSM 46887</strain>
    </source>
</reference>
<dbReference type="InterPro" id="IPR011010">
    <property type="entry name" value="DNA_brk_join_enz"/>
</dbReference>
<proteinExistence type="inferred from homology"/>